<feature type="compositionally biased region" description="Basic and acidic residues" evidence="1">
    <location>
        <begin position="193"/>
        <end position="212"/>
    </location>
</feature>
<feature type="compositionally biased region" description="Basic and acidic residues" evidence="1">
    <location>
        <begin position="173"/>
        <end position="185"/>
    </location>
</feature>
<feature type="region of interest" description="Disordered" evidence="1">
    <location>
        <begin position="173"/>
        <end position="212"/>
    </location>
</feature>
<dbReference type="EMBL" id="JAIWYP010000015">
    <property type="protein sequence ID" value="KAH3704843.1"/>
    <property type="molecule type" value="Genomic_DNA"/>
</dbReference>
<organism evidence="3 4">
    <name type="scientific">Dreissena polymorpha</name>
    <name type="common">Zebra mussel</name>
    <name type="synonym">Mytilus polymorpha</name>
    <dbReference type="NCBI Taxonomy" id="45954"/>
    <lineage>
        <taxon>Eukaryota</taxon>
        <taxon>Metazoa</taxon>
        <taxon>Spiralia</taxon>
        <taxon>Lophotrochozoa</taxon>
        <taxon>Mollusca</taxon>
        <taxon>Bivalvia</taxon>
        <taxon>Autobranchia</taxon>
        <taxon>Heteroconchia</taxon>
        <taxon>Euheterodonta</taxon>
        <taxon>Imparidentia</taxon>
        <taxon>Neoheterodontei</taxon>
        <taxon>Myida</taxon>
        <taxon>Dreissenoidea</taxon>
        <taxon>Dreissenidae</taxon>
        <taxon>Dreissena</taxon>
    </lineage>
</organism>
<evidence type="ECO:0000313" key="3">
    <source>
        <dbReference type="EMBL" id="KAH3704843.1"/>
    </source>
</evidence>
<name>A0A9D3YSZ4_DREPO</name>
<dbReference type="Proteomes" id="UP000828390">
    <property type="component" value="Unassembled WGS sequence"/>
</dbReference>
<accession>A0A9D3YSZ4</accession>
<evidence type="ECO:0008006" key="5">
    <source>
        <dbReference type="Google" id="ProtNLM"/>
    </source>
</evidence>
<keyword evidence="2" id="KW-1133">Transmembrane helix</keyword>
<keyword evidence="2" id="KW-0472">Membrane</keyword>
<proteinExistence type="predicted"/>
<protein>
    <recommendedName>
        <fullName evidence="5">C-type lectin domain-containing protein</fullName>
    </recommendedName>
</protein>
<keyword evidence="4" id="KW-1185">Reference proteome</keyword>
<reference evidence="3" key="1">
    <citation type="journal article" date="2019" name="bioRxiv">
        <title>The Genome of the Zebra Mussel, Dreissena polymorpha: A Resource for Invasive Species Research.</title>
        <authorList>
            <person name="McCartney M.A."/>
            <person name="Auch B."/>
            <person name="Kono T."/>
            <person name="Mallez S."/>
            <person name="Zhang Y."/>
            <person name="Obille A."/>
            <person name="Becker A."/>
            <person name="Abrahante J.E."/>
            <person name="Garbe J."/>
            <person name="Badalamenti J.P."/>
            <person name="Herman A."/>
            <person name="Mangelson H."/>
            <person name="Liachko I."/>
            <person name="Sullivan S."/>
            <person name="Sone E.D."/>
            <person name="Koren S."/>
            <person name="Silverstein K.A.T."/>
            <person name="Beckman K.B."/>
            <person name="Gohl D.M."/>
        </authorList>
    </citation>
    <scope>NUCLEOTIDE SEQUENCE</scope>
    <source>
        <strain evidence="3">Duluth1</strain>
        <tissue evidence="3">Whole animal</tissue>
    </source>
</reference>
<comment type="caution">
    <text evidence="3">The sequence shown here is derived from an EMBL/GenBank/DDBJ whole genome shotgun (WGS) entry which is preliminary data.</text>
</comment>
<dbReference type="AlphaFoldDB" id="A0A9D3YSZ4"/>
<reference evidence="3" key="2">
    <citation type="submission" date="2020-11" db="EMBL/GenBank/DDBJ databases">
        <authorList>
            <person name="McCartney M.A."/>
            <person name="Auch B."/>
            <person name="Kono T."/>
            <person name="Mallez S."/>
            <person name="Becker A."/>
            <person name="Gohl D.M."/>
            <person name="Silverstein K.A.T."/>
            <person name="Koren S."/>
            <person name="Bechman K.B."/>
            <person name="Herman A."/>
            <person name="Abrahante J.E."/>
            <person name="Garbe J."/>
        </authorList>
    </citation>
    <scope>NUCLEOTIDE SEQUENCE</scope>
    <source>
        <strain evidence="3">Duluth1</strain>
        <tissue evidence="3">Whole animal</tissue>
    </source>
</reference>
<evidence type="ECO:0000256" key="2">
    <source>
        <dbReference type="SAM" id="Phobius"/>
    </source>
</evidence>
<keyword evidence="2" id="KW-0812">Transmembrane</keyword>
<sequence>MICRKKFQKTDSDYSMKQQDVLRPVLSQSGNWVQQRDSCFQQGGQLAPFFENDDSHRPLNTNTRYATALFRSFGTVSSIPKSENTVCLSVTNVDNVLWLEPDNCFEKKRYLCKITPVAIVTESTTVTIIIVVCVVLLLVTAIIIGNAKRHTLKACFCRVRCYAYYNSRKQTPSEERKYDKTDKMANDNTMEPLTKDTDTTRSDSKTKDMREDPDCDHYAEIEQCKRITRELTIAAPETETKESQESCDYTQIDKFRHNILDNKINQRDIEDTKLEAPESSEYSQIDKCRNDRHKLKVTQPETDYDHADFERNKHTSADKDTGNVYHRTHVGVIEDMYNAATVRRVNTNTAYDASNTYNHTRVNRKSETYDNLGQGKDLGKICDGDKYNRLAEVNLGQERAKRESVI</sequence>
<evidence type="ECO:0000313" key="4">
    <source>
        <dbReference type="Proteomes" id="UP000828390"/>
    </source>
</evidence>
<feature type="transmembrane region" description="Helical" evidence="2">
    <location>
        <begin position="117"/>
        <end position="144"/>
    </location>
</feature>
<evidence type="ECO:0000256" key="1">
    <source>
        <dbReference type="SAM" id="MobiDB-lite"/>
    </source>
</evidence>
<gene>
    <name evidence="3" type="ORF">DPMN_079904</name>
</gene>